<dbReference type="Proteomes" id="UP000237347">
    <property type="component" value="Unassembled WGS sequence"/>
</dbReference>
<evidence type="ECO:0000313" key="2">
    <source>
        <dbReference type="Proteomes" id="UP000237347"/>
    </source>
</evidence>
<sequence>MLGHAASQCKGRLHAQQLRRGGELLTHVWLLMAHFGLSDHFQKSRSRVIAETIIR</sequence>
<accession>A0AAW0K9I5</accession>
<organism evidence="1 2">
    <name type="scientific">Quercus suber</name>
    <name type="common">Cork oak</name>
    <dbReference type="NCBI Taxonomy" id="58331"/>
    <lineage>
        <taxon>Eukaryota</taxon>
        <taxon>Viridiplantae</taxon>
        <taxon>Streptophyta</taxon>
        <taxon>Embryophyta</taxon>
        <taxon>Tracheophyta</taxon>
        <taxon>Spermatophyta</taxon>
        <taxon>Magnoliopsida</taxon>
        <taxon>eudicotyledons</taxon>
        <taxon>Gunneridae</taxon>
        <taxon>Pentapetalae</taxon>
        <taxon>rosids</taxon>
        <taxon>fabids</taxon>
        <taxon>Fagales</taxon>
        <taxon>Fagaceae</taxon>
        <taxon>Quercus</taxon>
    </lineage>
</organism>
<proteinExistence type="predicted"/>
<dbReference type="InterPro" id="IPR007658">
    <property type="entry name" value="DUF594"/>
</dbReference>
<dbReference type="Pfam" id="PF04578">
    <property type="entry name" value="DUF594"/>
    <property type="match status" value="1"/>
</dbReference>
<gene>
    <name evidence="1" type="ORF">CFP56_023486</name>
</gene>
<dbReference type="AlphaFoldDB" id="A0AAW0K9I5"/>
<name>A0AAW0K9I5_QUESU</name>
<comment type="caution">
    <text evidence="1">The sequence shown here is derived from an EMBL/GenBank/DDBJ whole genome shotgun (WGS) entry which is preliminary data.</text>
</comment>
<evidence type="ECO:0000313" key="1">
    <source>
        <dbReference type="EMBL" id="KAK7835463.1"/>
    </source>
</evidence>
<reference evidence="1 2" key="1">
    <citation type="journal article" date="2018" name="Sci. Data">
        <title>The draft genome sequence of cork oak.</title>
        <authorList>
            <person name="Ramos A.M."/>
            <person name="Usie A."/>
            <person name="Barbosa P."/>
            <person name="Barros P.M."/>
            <person name="Capote T."/>
            <person name="Chaves I."/>
            <person name="Simoes F."/>
            <person name="Abreu I."/>
            <person name="Carrasquinho I."/>
            <person name="Faro C."/>
            <person name="Guimaraes J.B."/>
            <person name="Mendonca D."/>
            <person name="Nobrega F."/>
            <person name="Rodrigues L."/>
            <person name="Saibo N.J.M."/>
            <person name="Varela M.C."/>
            <person name="Egas C."/>
            <person name="Matos J."/>
            <person name="Miguel C.M."/>
            <person name="Oliveira M.M."/>
            <person name="Ricardo C.P."/>
            <person name="Goncalves S."/>
        </authorList>
    </citation>
    <scope>NUCLEOTIDE SEQUENCE [LARGE SCALE GENOMIC DNA]</scope>
    <source>
        <strain evidence="2">cv. HL8</strain>
    </source>
</reference>
<protein>
    <submittedName>
        <fullName evidence="1">Uncharacterized protein</fullName>
    </submittedName>
</protein>
<dbReference type="EMBL" id="PKMF04000371">
    <property type="protein sequence ID" value="KAK7835463.1"/>
    <property type="molecule type" value="Genomic_DNA"/>
</dbReference>
<keyword evidence="2" id="KW-1185">Reference proteome</keyword>